<keyword evidence="1" id="KW-1133">Transmembrane helix</keyword>
<evidence type="ECO:0000256" key="1">
    <source>
        <dbReference type="SAM" id="Phobius"/>
    </source>
</evidence>
<organism evidence="2">
    <name type="scientific">Torenia fournieri</name>
    <name type="common">wishbone flower</name>
    <dbReference type="NCBI Taxonomy" id="68875"/>
    <lineage>
        <taxon>Eukaryota</taxon>
        <taxon>Viridiplantae</taxon>
        <taxon>Streptophyta</taxon>
        <taxon>Embryophyta</taxon>
        <taxon>Tracheophyta</taxon>
        <taxon>Spermatophyta</taxon>
        <taxon>Magnoliopsida</taxon>
        <taxon>eudicotyledons</taxon>
        <taxon>Gunneridae</taxon>
        <taxon>Pentapetalae</taxon>
        <taxon>asterids</taxon>
        <taxon>lamiids</taxon>
        <taxon>Lamiales</taxon>
        <taxon>Linderniaceae</taxon>
        <taxon>Torenia</taxon>
    </lineage>
</organism>
<proteinExistence type="evidence at transcript level"/>
<feature type="transmembrane region" description="Helical" evidence="1">
    <location>
        <begin position="12"/>
        <end position="33"/>
    </location>
</feature>
<protein>
    <submittedName>
        <fullName evidence="2">Defensin-like cystein-rich peptide</fullName>
    </submittedName>
</protein>
<name>B9ZZY2_9LAMI</name>
<sequence length="83" mass="9020">MGKQTTNNLTTVVLSSIYCICVFSAVSMMAGVVSGHFIMDPCMANVCNYGCQQTDCGNYKCPDGSCIAPHRHSTLWTCMCNPR</sequence>
<accession>B9ZZY2</accession>
<evidence type="ECO:0000313" key="2">
    <source>
        <dbReference type="EMBL" id="BAH29750.1"/>
    </source>
</evidence>
<keyword evidence="1" id="KW-0472">Membrane</keyword>
<reference evidence="2" key="1">
    <citation type="journal article" date="2009" name="Nature">
        <title>Defensin-like polypeptide LUREs are pollen tube attractants secreted from synergid cells.</title>
        <authorList>
            <person name="Okuda S."/>
            <person name="Tsutsui H."/>
            <person name="Shiina K."/>
            <person name="Sprunck S."/>
            <person name="Takeuchi H."/>
            <person name="Yui R."/>
            <person name="Kasahara R.D."/>
            <person name="Hamamura Y."/>
            <person name="Mizukami A."/>
            <person name="Suzaki D."/>
            <person name="Kawano N."/>
            <person name="Sakakibara T."/>
            <person name="Namiki S."/>
            <person name="Itoh K."/>
            <person name="Otsuka K."/>
            <person name="Matsuzaki M."/>
            <person name="Nozaki H."/>
            <person name="Kuroiwa T."/>
            <person name="Nakano A."/>
            <person name="Kanaoka M.M."/>
            <person name="Dresselhaus T."/>
            <person name="Sasaki N."/>
            <person name="Higashiyama T."/>
        </authorList>
    </citation>
    <scope>NUCLEOTIDE SEQUENCE</scope>
    <source>
        <tissue evidence="2">Mature ovule</tissue>
    </source>
</reference>
<gene>
    <name evidence="2" type="primary">TfCRP2</name>
</gene>
<keyword evidence="1" id="KW-0812">Transmembrane</keyword>
<dbReference type="EMBL" id="AB465714">
    <property type="protein sequence ID" value="BAH29750.1"/>
    <property type="molecule type" value="mRNA"/>
</dbReference>
<dbReference type="AlphaFoldDB" id="B9ZZY2"/>